<keyword evidence="11" id="KW-1185">Reference proteome</keyword>
<protein>
    <recommendedName>
        <fullName evidence="9">Cyclic nucleotide-binding domain-containing protein</fullName>
    </recommendedName>
</protein>
<dbReference type="Gene3D" id="2.60.120.10">
    <property type="entry name" value="Jelly Rolls"/>
    <property type="match status" value="2"/>
</dbReference>
<evidence type="ECO:0000256" key="6">
    <source>
        <dbReference type="ARBA" id="ARBA00023136"/>
    </source>
</evidence>
<keyword evidence="7" id="KW-0407">Ion channel</keyword>
<gene>
    <name evidence="10" type="ORF">Esi_0127_0039</name>
</gene>
<evidence type="ECO:0000256" key="5">
    <source>
        <dbReference type="ARBA" id="ARBA00023065"/>
    </source>
</evidence>
<evidence type="ECO:0000256" key="2">
    <source>
        <dbReference type="ARBA" id="ARBA00022448"/>
    </source>
</evidence>
<dbReference type="InterPro" id="IPR003938">
    <property type="entry name" value="K_chnl_volt-dep_EAG/ELK/ERG"/>
</dbReference>
<reference evidence="10 11" key="1">
    <citation type="journal article" date="2010" name="Nature">
        <title>The Ectocarpus genome and the independent evolution of multicellularity in brown algae.</title>
        <authorList>
            <person name="Cock J.M."/>
            <person name="Sterck L."/>
            <person name="Rouze P."/>
            <person name="Scornet D."/>
            <person name="Allen A.E."/>
            <person name="Amoutzias G."/>
            <person name="Anthouard V."/>
            <person name="Artiguenave F."/>
            <person name="Aury J.M."/>
            <person name="Badger J.H."/>
            <person name="Beszteri B."/>
            <person name="Billiau K."/>
            <person name="Bonnet E."/>
            <person name="Bothwell J.H."/>
            <person name="Bowler C."/>
            <person name="Boyen C."/>
            <person name="Brownlee C."/>
            <person name="Carrano C.J."/>
            <person name="Charrier B."/>
            <person name="Cho G.Y."/>
            <person name="Coelho S.M."/>
            <person name="Collen J."/>
            <person name="Corre E."/>
            <person name="Da Silva C."/>
            <person name="Delage L."/>
            <person name="Delaroque N."/>
            <person name="Dittami S.M."/>
            <person name="Doulbeau S."/>
            <person name="Elias M."/>
            <person name="Farnham G."/>
            <person name="Gachon C.M."/>
            <person name="Gschloessl B."/>
            <person name="Heesch S."/>
            <person name="Jabbari K."/>
            <person name="Jubin C."/>
            <person name="Kawai H."/>
            <person name="Kimura K."/>
            <person name="Kloareg B."/>
            <person name="Kupper F.C."/>
            <person name="Lang D."/>
            <person name="Le Bail A."/>
            <person name="Leblanc C."/>
            <person name="Lerouge P."/>
            <person name="Lohr M."/>
            <person name="Lopez P.J."/>
            <person name="Martens C."/>
            <person name="Maumus F."/>
            <person name="Michel G."/>
            <person name="Miranda-Saavedra D."/>
            <person name="Morales J."/>
            <person name="Moreau H."/>
            <person name="Motomura T."/>
            <person name="Nagasato C."/>
            <person name="Napoli C.A."/>
            <person name="Nelson D.R."/>
            <person name="Nyvall-Collen P."/>
            <person name="Peters A.F."/>
            <person name="Pommier C."/>
            <person name="Potin P."/>
            <person name="Poulain J."/>
            <person name="Quesneville H."/>
            <person name="Read B."/>
            <person name="Rensing S.A."/>
            <person name="Ritter A."/>
            <person name="Rousvoal S."/>
            <person name="Samanta M."/>
            <person name="Samson G."/>
            <person name="Schroeder D.C."/>
            <person name="Segurens B."/>
            <person name="Strittmatter M."/>
            <person name="Tonon T."/>
            <person name="Tregear J.W."/>
            <person name="Valentin K."/>
            <person name="von Dassow P."/>
            <person name="Yamagishi T."/>
            <person name="Van de Peer Y."/>
            <person name="Wincker P."/>
        </authorList>
    </citation>
    <scope>NUCLEOTIDE SEQUENCE [LARGE SCALE GENOMIC DNA]</scope>
    <source>
        <strain evidence="11">Ec32 / CCAP1310/4</strain>
    </source>
</reference>
<dbReference type="eggNOG" id="KOG0501">
    <property type="taxonomic scope" value="Eukaryota"/>
</dbReference>
<dbReference type="Gene3D" id="1.10.287.70">
    <property type="match status" value="2"/>
</dbReference>
<dbReference type="Gene3D" id="1.10.287.630">
    <property type="entry name" value="Helix hairpin bin"/>
    <property type="match status" value="2"/>
</dbReference>
<dbReference type="EMBL" id="FN647916">
    <property type="protein sequence ID" value="CBJ28963.1"/>
    <property type="molecule type" value="Genomic_DNA"/>
</dbReference>
<feature type="transmembrane region" description="Helical" evidence="8">
    <location>
        <begin position="801"/>
        <end position="822"/>
    </location>
</feature>
<keyword evidence="3 8" id="KW-0812">Transmembrane</keyword>
<dbReference type="eggNOG" id="KOG0498">
    <property type="taxonomic scope" value="Eukaryota"/>
</dbReference>
<dbReference type="GO" id="GO:0005249">
    <property type="term" value="F:voltage-gated potassium channel activity"/>
    <property type="evidence" value="ECO:0007669"/>
    <property type="project" value="InterPro"/>
</dbReference>
<dbReference type="InterPro" id="IPR018490">
    <property type="entry name" value="cNMP-bd_dom_sf"/>
</dbReference>
<dbReference type="PROSITE" id="PS50042">
    <property type="entry name" value="CNMP_BINDING_3"/>
    <property type="match status" value="1"/>
</dbReference>
<feature type="transmembrane region" description="Helical" evidence="8">
    <location>
        <begin position="41"/>
        <end position="59"/>
    </location>
</feature>
<dbReference type="Proteomes" id="UP000002630">
    <property type="component" value="Linkage Group LG04"/>
</dbReference>
<evidence type="ECO:0000256" key="4">
    <source>
        <dbReference type="ARBA" id="ARBA00022989"/>
    </source>
</evidence>
<keyword evidence="6 8" id="KW-0472">Membrane</keyword>
<dbReference type="CDD" id="cd00038">
    <property type="entry name" value="CAP_ED"/>
    <property type="match status" value="2"/>
</dbReference>
<organism evidence="10 11">
    <name type="scientific">Ectocarpus siliculosus</name>
    <name type="common">Brown alga</name>
    <name type="synonym">Conferva siliculosa</name>
    <dbReference type="NCBI Taxonomy" id="2880"/>
    <lineage>
        <taxon>Eukaryota</taxon>
        <taxon>Sar</taxon>
        <taxon>Stramenopiles</taxon>
        <taxon>Ochrophyta</taxon>
        <taxon>PX clade</taxon>
        <taxon>Phaeophyceae</taxon>
        <taxon>Ectocarpales</taxon>
        <taxon>Ectocarpaceae</taxon>
        <taxon>Ectocarpus</taxon>
    </lineage>
</organism>
<dbReference type="AlphaFoldDB" id="D7FJ53"/>
<evidence type="ECO:0000259" key="9">
    <source>
        <dbReference type="PROSITE" id="PS50042"/>
    </source>
</evidence>
<sequence length="1141" mass="128450">MATLRAAMKLKKKANVIQAKSVMSKYIVDPRTSRMQSWKNWMFVNIMFTVLVTPWRISFRCPAHAFGLTLAAIANISFIVDTVLHFFTAVVTESGLLTERKEIARRYITSWFFLDLVTCLPYTTLLRSVVPASLRVMAPMRGLRLLKLLKVVKVYTLHYEVSPVAMSIGKTLVTVILAAHLLSCFWFWVHCYDDLLAGVETEWKQCGSSTSVASQYLSSFYFIIYTMMTVGYGDQHANPSDKKGLILSVFIQLTGATLFGFIIAATRRIVQFIAPIQKVTTTNLQKISEYALDRRLPDGISSRIKRHFRYFYFKTSVFDERAVMEHVPWQICQEVMSKTHAVAISATGLLQGHDFSPIALMRLARAMKPMELDSGEEAILQEDTVLQAYFVIKGRVEAYVHEEATFVAASPSDLLWLDQSDLIAAIDEHPDIKGCLEKTAFADHHVLREAVKSPTITKEGLKLKQITLTDFKSSDLKQQLKHTDVRNLCMAASADHLAAAAASQAAAASHGGMVGMVHDIQHMAAFGGKGVRGRLRSFVGSVHGVLRGQKMQMRLVRTWRGGDYGFGEVLDGTGKVVKGVSETEETPEELNHRAIILPDQPIKLRWDVAISMVCVLVAVLTPYRMAFAHNDALSWCIFDAAVDIFFVIDILLRFRTAYIGNAADNVIVYITVPGMILKNYLRGWMLFDIASTIPGYLFDVSDRVFRGLVVLKLLRIGRAPALAKQLHRLREQEALASGGAKRRRWVRGMNVDVPRWCLDVVQILVVILYASHVFGCFWWVMSRYDNDESWWQRDGLDVDDATSTYIASLYWAATTITTVGYGDLVPTNDLERMIACLTMVCGTTMFSYVIGSVSTLVMNPTGGNVRRNLELKNVENYLEEQKVGAHLGDSVRTHMMFVTGARSAWNEDHILSRLPPRLQERVLEHVHRDAVLIIPVLKTRPPSFVSAILKNLRPRQYSQGEVVFQSLHMSQGVYFVTKGIAEAYVRVTGGAGTEEEKVKGIVSTGKFFGYTRFLASFLEEDMAVKAFTQLYVYLLSNSSIRYLLQYHPFLAEELRMGLEAAIFQQARYSTRGSIFGLVLCFTSSLNSGDTCMVGDCGIVLWMELSFRCKTPPLVRRRFIASNWFLYSLGRKARKSRRRTTS</sequence>
<feature type="transmembrane region" description="Helical" evidence="8">
    <location>
        <begin position="245"/>
        <end position="265"/>
    </location>
</feature>
<feature type="transmembrane region" description="Helical" evidence="8">
    <location>
        <begin position="172"/>
        <end position="192"/>
    </location>
</feature>
<comment type="subcellular location">
    <subcellularLocation>
        <location evidence="1">Membrane</location>
        <topology evidence="1">Multi-pass membrane protein</topology>
    </subcellularLocation>
</comment>
<dbReference type="PANTHER" id="PTHR47823">
    <property type="entry name" value="ION_TRANS DOMAIN-CONTAINING PROTEIN"/>
    <property type="match status" value="1"/>
</dbReference>
<proteinExistence type="predicted"/>
<dbReference type="FunFam" id="1.10.287.70:FF:000123">
    <property type="entry name" value="Potassium channel KAT3"/>
    <property type="match status" value="1"/>
</dbReference>
<dbReference type="SUPFAM" id="SSF51206">
    <property type="entry name" value="cAMP-binding domain-like"/>
    <property type="match status" value="2"/>
</dbReference>
<dbReference type="PRINTS" id="PR01463">
    <property type="entry name" value="EAGCHANLFMLY"/>
</dbReference>
<evidence type="ECO:0000313" key="10">
    <source>
        <dbReference type="EMBL" id="CBJ28963.1"/>
    </source>
</evidence>
<dbReference type="InterPro" id="IPR000595">
    <property type="entry name" value="cNMP-bd_dom"/>
</dbReference>
<keyword evidence="5" id="KW-0406">Ion transport</keyword>
<evidence type="ECO:0000256" key="8">
    <source>
        <dbReference type="SAM" id="Phobius"/>
    </source>
</evidence>
<dbReference type="SUPFAM" id="SSF81324">
    <property type="entry name" value="Voltage-gated potassium channels"/>
    <property type="match status" value="2"/>
</dbReference>
<keyword evidence="4 8" id="KW-1133">Transmembrane helix</keyword>
<accession>D7FJ53</accession>
<dbReference type="InterPro" id="IPR005821">
    <property type="entry name" value="Ion_trans_dom"/>
</dbReference>
<dbReference type="PANTHER" id="PTHR47823:SF9">
    <property type="entry name" value="CHROMOSOME UNDETERMINED SCAFFOLD_10, WHOLE GENOME SHOTGUN SEQUENCE"/>
    <property type="match status" value="1"/>
</dbReference>
<dbReference type="InterPro" id="IPR014710">
    <property type="entry name" value="RmlC-like_jellyroll"/>
</dbReference>
<feature type="transmembrane region" description="Helical" evidence="8">
    <location>
        <begin position="834"/>
        <end position="858"/>
    </location>
</feature>
<dbReference type="Pfam" id="PF00520">
    <property type="entry name" value="Ion_trans"/>
    <property type="match status" value="2"/>
</dbReference>
<dbReference type="STRING" id="2880.D7FJ53"/>
<feature type="domain" description="Cyclic nucleotide-binding" evidence="9">
    <location>
        <begin position="936"/>
        <end position="1044"/>
    </location>
</feature>
<evidence type="ECO:0000313" key="11">
    <source>
        <dbReference type="Proteomes" id="UP000002630"/>
    </source>
</evidence>
<evidence type="ECO:0000256" key="3">
    <source>
        <dbReference type="ARBA" id="ARBA00022692"/>
    </source>
</evidence>
<name>D7FJ53_ECTSI</name>
<feature type="transmembrane region" description="Helical" evidence="8">
    <location>
        <begin position="756"/>
        <end position="781"/>
    </location>
</feature>
<feature type="transmembrane region" description="Helical" evidence="8">
    <location>
        <begin position="213"/>
        <end position="233"/>
    </location>
</feature>
<feature type="transmembrane region" description="Helical" evidence="8">
    <location>
        <begin position="65"/>
        <end position="87"/>
    </location>
</feature>
<dbReference type="InParanoid" id="D7FJ53"/>
<evidence type="ECO:0000256" key="7">
    <source>
        <dbReference type="ARBA" id="ARBA00023303"/>
    </source>
</evidence>
<dbReference type="OrthoDB" id="444079at2759"/>
<keyword evidence="2" id="KW-0813">Transport</keyword>
<dbReference type="OMA" id="FRHYIAK"/>
<dbReference type="EMBL" id="FN649729">
    <property type="protein sequence ID" value="CBJ28963.1"/>
    <property type="molecule type" value="Genomic_DNA"/>
</dbReference>
<evidence type="ECO:0000256" key="1">
    <source>
        <dbReference type="ARBA" id="ARBA00004141"/>
    </source>
</evidence>
<dbReference type="GO" id="GO:0016020">
    <property type="term" value="C:membrane"/>
    <property type="evidence" value="ECO:0007669"/>
    <property type="project" value="UniProtKB-SubCell"/>
</dbReference>